<dbReference type="EMBL" id="JACVVK020000005">
    <property type="protein sequence ID" value="KAK7507072.1"/>
    <property type="molecule type" value="Genomic_DNA"/>
</dbReference>
<accession>A0ABD0M6Z3</accession>
<feature type="non-terminal residue" evidence="2">
    <location>
        <position position="161"/>
    </location>
</feature>
<sequence length="161" mass="17277">MTSGNGTQPWKNATTPGITHNLGGSTRSRARHYQIWHKGQLGDGKNWHLSRLIKQKIHSRATSAIGSALPPTSAAATAQGPGSSVSGLCDYWHSNKILHHRRRPPFGRRGRFVYNQAENPLPQKIHSRATSAIGSALPPTSAAATAQGPGSSVSGLCDYWH</sequence>
<evidence type="ECO:0000313" key="3">
    <source>
        <dbReference type="Proteomes" id="UP001519460"/>
    </source>
</evidence>
<gene>
    <name evidence="2" type="ORF">BaRGS_00001923</name>
</gene>
<evidence type="ECO:0000313" key="2">
    <source>
        <dbReference type="EMBL" id="KAK7507072.1"/>
    </source>
</evidence>
<dbReference type="Proteomes" id="UP001519460">
    <property type="component" value="Unassembled WGS sequence"/>
</dbReference>
<dbReference type="AlphaFoldDB" id="A0ABD0M6Z3"/>
<proteinExistence type="predicted"/>
<reference evidence="2 3" key="1">
    <citation type="journal article" date="2023" name="Sci. Data">
        <title>Genome assembly of the Korean intertidal mud-creeper Batillaria attramentaria.</title>
        <authorList>
            <person name="Patra A.K."/>
            <person name="Ho P.T."/>
            <person name="Jun S."/>
            <person name="Lee S.J."/>
            <person name="Kim Y."/>
            <person name="Won Y.J."/>
        </authorList>
    </citation>
    <scope>NUCLEOTIDE SEQUENCE [LARGE SCALE GENOMIC DNA]</scope>
    <source>
        <strain evidence="2">Wonlab-2016</strain>
    </source>
</reference>
<evidence type="ECO:0000256" key="1">
    <source>
        <dbReference type="SAM" id="MobiDB-lite"/>
    </source>
</evidence>
<comment type="caution">
    <text evidence="2">The sequence shown here is derived from an EMBL/GenBank/DDBJ whole genome shotgun (WGS) entry which is preliminary data.</text>
</comment>
<protein>
    <submittedName>
        <fullName evidence="2">Uncharacterized protein</fullName>
    </submittedName>
</protein>
<keyword evidence="3" id="KW-1185">Reference proteome</keyword>
<organism evidence="2 3">
    <name type="scientific">Batillaria attramentaria</name>
    <dbReference type="NCBI Taxonomy" id="370345"/>
    <lineage>
        <taxon>Eukaryota</taxon>
        <taxon>Metazoa</taxon>
        <taxon>Spiralia</taxon>
        <taxon>Lophotrochozoa</taxon>
        <taxon>Mollusca</taxon>
        <taxon>Gastropoda</taxon>
        <taxon>Caenogastropoda</taxon>
        <taxon>Sorbeoconcha</taxon>
        <taxon>Cerithioidea</taxon>
        <taxon>Batillariidae</taxon>
        <taxon>Batillaria</taxon>
    </lineage>
</organism>
<feature type="region of interest" description="Disordered" evidence="1">
    <location>
        <begin position="1"/>
        <end position="26"/>
    </location>
</feature>
<name>A0ABD0M6Z3_9CAEN</name>